<dbReference type="AlphaFoldDB" id="A0A4S3MJZ7"/>
<dbReference type="Gene3D" id="2.40.128.270">
    <property type="match status" value="1"/>
</dbReference>
<dbReference type="EMBL" id="SSND01000004">
    <property type="protein sequence ID" value="THD82234.1"/>
    <property type="molecule type" value="Genomic_DNA"/>
</dbReference>
<feature type="domain" description="DUF306" evidence="1">
    <location>
        <begin position="84"/>
        <end position="180"/>
    </location>
</feature>
<evidence type="ECO:0000313" key="2">
    <source>
        <dbReference type="EMBL" id="THD82234.1"/>
    </source>
</evidence>
<gene>
    <name evidence="2" type="ORF">E7811_14255</name>
</gene>
<dbReference type="InterPro" id="IPR053147">
    <property type="entry name" value="Hsp_HslJ-like"/>
</dbReference>
<protein>
    <submittedName>
        <fullName evidence="2">META domain-containing protein</fullName>
    </submittedName>
</protein>
<keyword evidence="3" id="KW-1185">Reference proteome</keyword>
<dbReference type="OrthoDB" id="7777568at2"/>
<evidence type="ECO:0000259" key="1">
    <source>
        <dbReference type="Pfam" id="PF03724"/>
    </source>
</evidence>
<dbReference type="InterPro" id="IPR005184">
    <property type="entry name" value="DUF306_Meta_HslJ"/>
</dbReference>
<organism evidence="2 3">
    <name type="scientific">Aliigemmobacter aestuarii</name>
    <dbReference type="NCBI Taxonomy" id="1445661"/>
    <lineage>
        <taxon>Bacteria</taxon>
        <taxon>Pseudomonadati</taxon>
        <taxon>Pseudomonadota</taxon>
        <taxon>Alphaproteobacteria</taxon>
        <taxon>Rhodobacterales</taxon>
        <taxon>Paracoccaceae</taxon>
        <taxon>Aliigemmobacter</taxon>
    </lineage>
</organism>
<proteinExistence type="predicted"/>
<accession>A0A4S3MJZ7</accession>
<name>A0A4S3MJZ7_9RHOB</name>
<dbReference type="Pfam" id="PF03724">
    <property type="entry name" value="META"/>
    <property type="match status" value="1"/>
</dbReference>
<reference evidence="2 3" key="1">
    <citation type="submission" date="2019-04" db="EMBL/GenBank/DDBJ databases">
        <title>Draft genome sequence of Gemmobacter aestuarii sp. nov.</title>
        <authorList>
            <person name="Hameed A."/>
            <person name="Lin S.-Y."/>
            <person name="Shahina M."/>
            <person name="Lai W.-A."/>
            <person name="Young C.-C."/>
        </authorList>
    </citation>
    <scope>NUCLEOTIDE SEQUENCE [LARGE SCALE GENOMIC DNA]</scope>
    <source>
        <strain evidence="2 3">CC-PW-75</strain>
    </source>
</reference>
<dbReference type="InterPro" id="IPR038670">
    <property type="entry name" value="HslJ-like_sf"/>
</dbReference>
<comment type="caution">
    <text evidence="2">The sequence shown here is derived from an EMBL/GenBank/DDBJ whole genome shotgun (WGS) entry which is preliminary data.</text>
</comment>
<dbReference type="Proteomes" id="UP000309450">
    <property type="component" value="Unassembled WGS sequence"/>
</dbReference>
<dbReference type="PANTHER" id="PTHR35535:SF1">
    <property type="entry name" value="HEAT SHOCK PROTEIN HSLJ"/>
    <property type="match status" value="1"/>
</dbReference>
<sequence length="185" mass="20125">MRCWTTWRMRPNPKRFDGSRRRDSLSSKETGAACVTPETARKLRKEIAMSKPLLTVALSLSLVGMSCTQAASDPTVPPEYLAPEWMLVAIDGQAFGARATIDFSEPGRVTGEAPCNRWFAGQPGTLPDLKITGIGATRMACPDLGAEQAFFEALEQMTRAEITGPVNMTLTGEKGGTMEFVRPLN</sequence>
<evidence type="ECO:0000313" key="3">
    <source>
        <dbReference type="Proteomes" id="UP000309450"/>
    </source>
</evidence>
<dbReference type="PANTHER" id="PTHR35535">
    <property type="entry name" value="HEAT SHOCK PROTEIN HSLJ"/>
    <property type="match status" value="1"/>
</dbReference>